<protein>
    <submittedName>
        <fullName evidence="1">Hypothetical_protein</fullName>
    </submittedName>
</protein>
<dbReference type="EMBL" id="CAXDID020000019">
    <property type="protein sequence ID" value="CAL5985618.1"/>
    <property type="molecule type" value="Genomic_DNA"/>
</dbReference>
<proteinExistence type="predicted"/>
<reference evidence="1 2" key="1">
    <citation type="submission" date="2024-07" db="EMBL/GenBank/DDBJ databases">
        <authorList>
            <person name="Akdeniz Z."/>
        </authorList>
    </citation>
    <scope>NUCLEOTIDE SEQUENCE [LARGE SCALE GENOMIC DNA]</scope>
</reference>
<comment type="caution">
    <text evidence="1">The sequence shown here is derived from an EMBL/GenBank/DDBJ whole genome shotgun (WGS) entry which is preliminary data.</text>
</comment>
<accession>A0ABP1HBP3</accession>
<sequence>MQDNPIKRKYMKVSVEMHNNLHKALQDGTVTIKEILQLGISHSNAYHIKNYSADIVKPTCGRKSQLTCKMKSRLIYKVTQGKLTSNKEAQQYIKQKYNLNLDISTIRKILGQNTNFGCFKKAVGPNPLSWSRIFTQKQYNDVYRFVDDIISNELLKINLW</sequence>
<organism evidence="1 2">
    <name type="scientific">Hexamita inflata</name>
    <dbReference type="NCBI Taxonomy" id="28002"/>
    <lineage>
        <taxon>Eukaryota</taxon>
        <taxon>Metamonada</taxon>
        <taxon>Diplomonadida</taxon>
        <taxon>Hexamitidae</taxon>
        <taxon>Hexamitinae</taxon>
        <taxon>Hexamita</taxon>
    </lineage>
</organism>
<evidence type="ECO:0000313" key="1">
    <source>
        <dbReference type="EMBL" id="CAL5985618.1"/>
    </source>
</evidence>
<evidence type="ECO:0000313" key="2">
    <source>
        <dbReference type="Proteomes" id="UP001642409"/>
    </source>
</evidence>
<keyword evidence="2" id="KW-1185">Reference proteome</keyword>
<name>A0ABP1HBP3_9EUKA</name>
<dbReference type="Proteomes" id="UP001642409">
    <property type="component" value="Unassembled WGS sequence"/>
</dbReference>
<gene>
    <name evidence="1" type="ORF">HINF_LOCUS9014</name>
</gene>